<evidence type="ECO:0000313" key="2">
    <source>
        <dbReference type="Proteomes" id="UP000019249"/>
    </source>
</evidence>
<dbReference type="Gene3D" id="3.40.50.150">
    <property type="entry name" value="Vaccinia Virus protein VP39"/>
    <property type="match status" value="1"/>
</dbReference>
<evidence type="ECO:0000313" key="1">
    <source>
        <dbReference type="EMBL" id="EUJ31982.1"/>
    </source>
</evidence>
<dbReference type="Proteomes" id="UP000019249">
    <property type="component" value="Unassembled WGS sequence"/>
</dbReference>
<keyword evidence="2" id="KW-1185">Reference proteome</keyword>
<dbReference type="InterPro" id="IPR029063">
    <property type="entry name" value="SAM-dependent_MTases_sf"/>
</dbReference>
<sequence length="67" mass="7148">MRPGSLIIADNIIREGEVLNEASSDERVLGIQHYLQKIASNPKLESVAISTIGIKGIDGFSLSIVLG</sequence>
<dbReference type="EMBL" id="AODF01000014">
    <property type="protein sequence ID" value="EUJ31982.1"/>
    <property type="molecule type" value="Genomic_DNA"/>
</dbReference>
<comment type="caution">
    <text evidence="1">The sequence shown here is derived from an EMBL/GenBank/DDBJ whole genome shotgun (WGS) entry which is preliminary data.</text>
</comment>
<name>A0ABN0RFA4_9LIST</name>
<organism evidence="1 2">
    <name type="scientific">Listeria floridensis FSL S10-1187</name>
    <dbReference type="NCBI Taxonomy" id="1265817"/>
    <lineage>
        <taxon>Bacteria</taxon>
        <taxon>Bacillati</taxon>
        <taxon>Bacillota</taxon>
        <taxon>Bacilli</taxon>
        <taxon>Bacillales</taxon>
        <taxon>Listeriaceae</taxon>
        <taxon>Listeria</taxon>
    </lineage>
</organism>
<gene>
    <name evidence="1" type="ORF">MFLO_07327</name>
</gene>
<reference evidence="1 2" key="1">
    <citation type="journal article" date="2014" name="Int. J. Syst. Evol. Microbiol.">
        <title>Listeria floridensis sp. nov., Listeria aquatica sp. nov., Listeria cornellensis sp. nov., Listeria riparia sp. nov. and Listeria grandensis sp. nov., from agricultural and natural environments.</title>
        <authorList>
            <person name="den Bakker H.C."/>
            <person name="Warchocki S."/>
            <person name="Wright E.M."/>
            <person name="Allred A.F."/>
            <person name="Ahlstrom C."/>
            <person name="Manuel C.S."/>
            <person name="Stasiewicz M.J."/>
            <person name="Burrell A."/>
            <person name="Roof S."/>
            <person name="Strawn L."/>
            <person name="Fortes E.D."/>
            <person name="Nightingale K.K."/>
            <person name="Kephart D."/>
            <person name="Wiedmann M."/>
        </authorList>
    </citation>
    <scope>NUCLEOTIDE SEQUENCE [LARGE SCALE GENOMIC DNA]</scope>
    <source>
        <strain evidence="1 2">FSL S10-1187</strain>
    </source>
</reference>
<proteinExistence type="predicted"/>
<protein>
    <submittedName>
        <fullName evidence="1">O-methyltransferase family 3</fullName>
    </submittedName>
</protein>
<accession>A0ABN0RFA4</accession>